<evidence type="ECO:0000313" key="3">
    <source>
        <dbReference type="Proteomes" id="UP000826014"/>
    </source>
</evidence>
<reference evidence="2 3" key="1">
    <citation type="journal article" date="2022" name="bioRxiv">
        <title>Ecology and evolution of chlamydial symbionts of arthropods.</title>
        <authorList>
            <person name="Halter T."/>
            <person name="Koestlbacher S."/>
            <person name="Collingro A."/>
            <person name="Sixt B.S."/>
            <person name="Toenshoff E.R."/>
            <person name="Hendrickx F."/>
            <person name="Kostanjsek R."/>
            <person name="Horn M."/>
        </authorList>
    </citation>
    <scope>NUCLEOTIDE SEQUENCE [LARGE SCALE GENOMIC DNA]</scope>
    <source>
        <strain evidence="2">W744xW776</strain>
    </source>
</reference>
<gene>
    <name evidence="2" type="ORF">RHABOEDO_000035</name>
</gene>
<dbReference type="EMBL" id="CP075587">
    <property type="protein sequence ID" value="QYF47963.1"/>
    <property type="molecule type" value="Genomic_DNA"/>
</dbReference>
<accession>A0ABX8V4J8</accession>
<sequence>MIYSFLIFADQTTSEIVVLDPLFQQVGDPGFSLIKESSSIEEELLPFEQTSKSRDVREETSLHSSHYSCFS</sequence>
<name>A0ABX8V4J8_9BACT</name>
<feature type="region of interest" description="Disordered" evidence="1">
    <location>
        <begin position="51"/>
        <end position="71"/>
    </location>
</feature>
<dbReference type="Proteomes" id="UP000826014">
    <property type="component" value="Chromosome"/>
</dbReference>
<evidence type="ECO:0000256" key="1">
    <source>
        <dbReference type="SAM" id="MobiDB-lite"/>
    </source>
</evidence>
<organism evidence="2 3">
    <name type="scientific">Candidatus Rhabdochlamydia oedothoracis</name>
    <dbReference type="NCBI Taxonomy" id="2720720"/>
    <lineage>
        <taxon>Bacteria</taxon>
        <taxon>Pseudomonadati</taxon>
        <taxon>Chlamydiota</taxon>
        <taxon>Chlamydiia</taxon>
        <taxon>Parachlamydiales</taxon>
        <taxon>Candidatus Rhabdochlamydiaceae</taxon>
        <taxon>Candidatus Rhabdochlamydia</taxon>
    </lineage>
</organism>
<keyword evidence="3" id="KW-1185">Reference proteome</keyword>
<protein>
    <submittedName>
        <fullName evidence="2">Uncharacterized protein</fullName>
    </submittedName>
</protein>
<feature type="compositionally biased region" description="Basic and acidic residues" evidence="1">
    <location>
        <begin position="51"/>
        <end position="61"/>
    </location>
</feature>
<proteinExistence type="predicted"/>
<feature type="compositionally biased region" description="Polar residues" evidence="1">
    <location>
        <begin position="62"/>
        <end position="71"/>
    </location>
</feature>
<dbReference type="RefSeq" id="WP_220017627.1">
    <property type="nucleotide sequence ID" value="NZ_CP075587.1"/>
</dbReference>
<evidence type="ECO:0000313" key="2">
    <source>
        <dbReference type="EMBL" id="QYF47963.1"/>
    </source>
</evidence>